<sequence length="131" mass="14618">MLRRFVWDWPSVARGEGFVPPKHYVPRVPDLAGYLMSRNIGENHDCQNEEEAIVYRGTSQSEFNTRANFNQLSQSLPSGLSEASIADKSGLEDLSWVQPGDIQGLKGQIVRLLEMSGGSMLLVRIPTRKVS</sequence>
<proteinExistence type="predicted"/>
<dbReference type="EMBL" id="JAGGNH010000004">
    <property type="protein sequence ID" value="KAJ0973856.1"/>
    <property type="molecule type" value="Genomic_DNA"/>
</dbReference>
<gene>
    <name evidence="1" type="ORF">J5N97_015821</name>
</gene>
<evidence type="ECO:0000313" key="1">
    <source>
        <dbReference type="EMBL" id="KAJ0973856.1"/>
    </source>
</evidence>
<name>A0A9D5CII7_9LILI</name>
<keyword evidence="2" id="KW-1185">Reference proteome</keyword>
<reference evidence="1" key="1">
    <citation type="submission" date="2021-03" db="EMBL/GenBank/DDBJ databases">
        <authorList>
            <person name="Li Z."/>
            <person name="Yang C."/>
        </authorList>
    </citation>
    <scope>NUCLEOTIDE SEQUENCE</scope>
    <source>
        <strain evidence="1">Dzin_1.0</strain>
        <tissue evidence="1">Leaf</tissue>
    </source>
</reference>
<reference evidence="1" key="2">
    <citation type="journal article" date="2022" name="Hortic Res">
        <title>The genome of Dioscorea zingiberensis sheds light on the biosynthesis, origin and evolution of the medicinally important diosgenin saponins.</title>
        <authorList>
            <person name="Li Y."/>
            <person name="Tan C."/>
            <person name="Li Z."/>
            <person name="Guo J."/>
            <person name="Li S."/>
            <person name="Chen X."/>
            <person name="Wang C."/>
            <person name="Dai X."/>
            <person name="Yang H."/>
            <person name="Song W."/>
            <person name="Hou L."/>
            <person name="Xu J."/>
            <person name="Tong Z."/>
            <person name="Xu A."/>
            <person name="Yuan X."/>
            <person name="Wang W."/>
            <person name="Yang Q."/>
            <person name="Chen L."/>
            <person name="Sun Z."/>
            <person name="Wang K."/>
            <person name="Pan B."/>
            <person name="Chen J."/>
            <person name="Bao Y."/>
            <person name="Liu F."/>
            <person name="Qi X."/>
            <person name="Gang D.R."/>
            <person name="Wen J."/>
            <person name="Li J."/>
        </authorList>
    </citation>
    <scope>NUCLEOTIDE SEQUENCE</scope>
    <source>
        <strain evidence="1">Dzin_1.0</strain>
    </source>
</reference>
<dbReference type="AlphaFoldDB" id="A0A9D5CII7"/>
<protein>
    <submittedName>
        <fullName evidence="1">Uncharacterized protein</fullName>
    </submittedName>
</protein>
<organism evidence="1 2">
    <name type="scientific">Dioscorea zingiberensis</name>
    <dbReference type="NCBI Taxonomy" id="325984"/>
    <lineage>
        <taxon>Eukaryota</taxon>
        <taxon>Viridiplantae</taxon>
        <taxon>Streptophyta</taxon>
        <taxon>Embryophyta</taxon>
        <taxon>Tracheophyta</taxon>
        <taxon>Spermatophyta</taxon>
        <taxon>Magnoliopsida</taxon>
        <taxon>Liliopsida</taxon>
        <taxon>Dioscoreales</taxon>
        <taxon>Dioscoreaceae</taxon>
        <taxon>Dioscorea</taxon>
    </lineage>
</organism>
<dbReference type="OrthoDB" id="549353at2759"/>
<comment type="caution">
    <text evidence="1">The sequence shown here is derived from an EMBL/GenBank/DDBJ whole genome shotgun (WGS) entry which is preliminary data.</text>
</comment>
<accession>A0A9D5CII7</accession>
<evidence type="ECO:0000313" key="2">
    <source>
        <dbReference type="Proteomes" id="UP001085076"/>
    </source>
</evidence>
<dbReference type="Proteomes" id="UP001085076">
    <property type="component" value="Miscellaneous, Linkage group lg04"/>
</dbReference>